<proteinExistence type="predicted"/>
<dbReference type="VEuPathDB" id="FungiDB:ASPZODRAFT_28726"/>
<accession>A0A1L9S7L5</accession>
<name>A0A1L9S7L5_9EURO</name>
<organism evidence="1 2">
    <name type="scientific">Penicilliopsis zonata CBS 506.65</name>
    <dbReference type="NCBI Taxonomy" id="1073090"/>
    <lineage>
        <taxon>Eukaryota</taxon>
        <taxon>Fungi</taxon>
        <taxon>Dikarya</taxon>
        <taxon>Ascomycota</taxon>
        <taxon>Pezizomycotina</taxon>
        <taxon>Eurotiomycetes</taxon>
        <taxon>Eurotiomycetidae</taxon>
        <taxon>Eurotiales</taxon>
        <taxon>Aspergillaceae</taxon>
        <taxon>Penicilliopsis</taxon>
    </lineage>
</organism>
<gene>
    <name evidence="1" type="ORF">ASPZODRAFT_28726</name>
</gene>
<reference evidence="2" key="1">
    <citation type="journal article" date="2017" name="Genome Biol.">
        <title>Comparative genomics reveals high biological diversity and specific adaptations in the industrially and medically important fungal genus Aspergillus.</title>
        <authorList>
            <person name="de Vries R.P."/>
            <person name="Riley R."/>
            <person name="Wiebenga A."/>
            <person name="Aguilar-Osorio G."/>
            <person name="Amillis S."/>
            <person name="Uchima C.A."/>
            <person name="Anderluh G."/>
            <person name="Asadollahi M."/>
            <person name="Askin M."/>
            <person name="Barry K."/>
            <person name="Battaglia E."/>
            <person name="Bayram O."/>
            <person name="Benocci T."/>
            <person name="Braus-Stromeyer S.A."/>
            <person name="Caldana C."/>
            <person name="Canovas D."/>
            <person name="Cerqueira G.C."/>
            <person name="Chen F."/>
            <person name="Chen W."/>
            <person name="Choi C."/>
            <person name="Clum A."/>
            <person name="Dos Santos R.A."/>
            <person name="Damasio A.R."/>
            <person name="Diallinas G."/>
            <person name="Emri T."/>
            <person name="Fekete E."/>
            <person name="Flipphi M."/>
            <person name="Freyberg S."/>
            <person name="Gallo A."/>
            <person name="Gournas C."/>
            <person name="Habgood R."/>
            <person name="Hainaut M."/>
            <person name="Harispe M.L."/>
            <person name="Henrissat B."/>
            <person name="Hilden K.S."/>
            <person name="Hope R."/>
            <person name="Hossain A."/>
            <person name="Karabika E."/>
            <person name="Karaffa L."/>
            <person name="Karanyi Z."/>
            <person name="Krasevec N."/>
            <person name="Kuo A."/>
            <person name="Kusch H."/>
            <person name="LaButti K."/>
            <person name="Lagendijk E.L."/>
            <person name="Lapidus A."/>
            <person name="Levasseur A."/>
            <person name="Lindquist E."/>
            <person name="Lipzen A."/>
            <person name="Logrieco A.F."/>
            <person name="MacCabe A."/>
            <person name="Maekelae M.R."/>
            <person name="Malavazi I."/>
            <person name="Melin P."/>
            <person name="Meyer V."/>
            <person name="Mielnichuk N."/>
            <person name="Miskei M."/>
            <person name="Molnar A.P."/>
            <person name="Mule G."/>
            <person name="Ngan C.Y."/>
            <person name="Orejas M."/>
            <person name="Orosz E."/>
            <person name="Ouedraogo J.P."/>
            <person name="Overkamp K.M."/>
            <person name="Park H.-S."/>
            <person name="Perrone G."/>
            <person name="Piumi F."/>
            <person name="Punt P.J."/>
            <person name="Ram A.F."/>
            <person name="Ramon A."/>
            <person name="Rauscher S."/>
            <person name="Record E."/>
            <person name="Riano-Pachon D.M."/>
            <person name="Robert V."/>
            <person name="Roehrig J."/>
            <person name="Ruller R."/>
            <person name="Salamov A."/>
            <person name="Salih N.S."/>
            <person name="Samson R.A."/>
            <person name="Sandor E."/>
            <person name="Sanguinetti M."/>
            <person name="Schuetze T."/>
            <person name="Sepcic K."/>
            <person name="Shelest E."/>
            <person name="Sherlock G."/>
            <person name="Sophianopoulou V."/>
            <person name="Squina F.M."/>
            <person name="Sun H."/>
            <person name="Susca A."/>
            <person name="Todd R.B."/>
            <person name="Tsang A."/>
            <person name="Unkles S.E."/>
            <person name="van de Wiele N."/>
            <person name="van Rossen-Uffink D."/>
            <person name="Oliveira J.V."/>
            <person name="Vesth T.C."/>
            <person name="Visser J."/>
            <person name="Yu J.-H."/>
            <person name="Zhou M."/>
            <person name="Andersen M.R."/>
            <person name="Archer D.B."/>
            <person name="Baker S.E."/>
            <person name="Benoit I."/>
            <person name="Brakhage A.A."/>
            <person name="Braus G.H."/>
            <person name="Fischer R."/>
            <person name="Frisvad J.C."/>
            <person name="Goldman G.H."/>
            <person name="Houbraken J."/>
            <person name="Oakley B."/>
            <person name="Pocsi I."/>
            <person name="Scazzocchio C."/>
            <person name="Seiboth B."/>
            <person name="vanKuyk P.A."/>
            <person name="Wortman J."/>
            <person name="Dyer P.S."/>
            <person name="Grigoriev I.V."/>
        </authorList>
    </citation>
    <scope>NUCLEOTIDE SEQUENCE [LARGE SCALE GENOMIC DNA]</scope>
    <source>
        <strain evidence="2">CBS 506.65</strain>
    </source>
</reference>
<dbReference type="GeneID" id="34614611"/>
<dbReference type="Proteomes" id="UP000184188">
    <property type="component" value="Unassembled WGS sequence"/>
</dbReference>
<dbReference type="RefSeq" id="XP_022577663.1">
    <property type="nucleotide sequence ID" value="XM_022728147.1"/>
</dbReference>
<evidence type="ECO:0000313" key="1">
    <source>
        <dbReference type="EMBL" id="OJJ43153.1"/>
    </source>
</evidence>
<dbReference type="EMBL" id="KV878354">
    <property type="protein sequence ID" value="OJJ43153.1"/>
    <property type="molecule type" value="Genomic_DNA"/>
</dbReference>
<dbReference type="AlphaFoldDB" id="A0A1L9S7L5"/>
<keyword evidence="2" id="KW-1185">Reference proteome</keyword>
<sequence>MPRISLSLFPSSSPFPLAFLTSTNNPPTGGLLQRLRESSSSSSTAGRKEFSLFWISMPVLPVLPDLTLSCASLDLTWSCLIAAISDRALLDPATTTPPR</sequence>
<protein>
    <submittedName>
        <fullName evidence="1">Uncharacterized protein</fullName>
    </submittedName>
</protein>
<evidence type="ECO:0000313" key="2">
    <source>
        <dbReference type="Proteomes" id="UP000184188"/>
    </source>
</evidence>